<dbReference type="EMBL" id="LMWP01000043">
    <property type="protein sequence ID" value="KUN18543.1"/>
    <property type="molecule type" value="Genomic_DNA"/>
</dbReference>
<dbReference type="RefSeq" id="WP_059265841.1">
    <property type="nucleotide sequence ID" value="NZ_KQ948366.1"/>
</dbReference>
<gene>
    <name evidence="2" type="ORF">AQJ11_34485</name>
</gene>
<dbReference type="AlphaFoldDB" id="A0A101PWA9"/>
<comment type="caution">
    <text evidence="2">The sequence shown here is derived from an EMBL/GenBank/DDBJ whole genome shotgun (WGS) entry which is preliminary data.</text>
</comment>
<organism evidence="2 3">
    <name type="scientific">Streptomyces corchorusii</name>
    <name type="common">Streptomyces chibaensis</name>
    <dbReference type="NCBI Taxonomy" id="1903"/>
    <lineage>
        <taxon>Bacteria</taxon>
        <taxon>Bacillati</taxon>
        <taxon>Actinomycetota</taxon>
        <taxon>Actinomycetes</taxon>
        <taxon>Kitasatosporales</taxon>
        <taxon>Streptomycetaceae</taxon>
        <taxon>Streptomyces</taxon>
    </lineage>
</organism>
<name>A0A101PWA9_STRCK</name>
<keyword evidence="3" id="KW-1185">Reference proteome</keyword>
<evidence type="ECO:0000313" key="2">
    <source>
        <dbReference type="EMBL" id="KUN18543.1"/>
    </source>
</evidence>
<evidence type="ECO:0000256" key="1">
    <source>
        <dbReference type="SAM" id="MobiDB-lite"/>
    </source>
</evidence>
<proteinExistence type="predicted"/>
<evidence type="ECO:0000313" key="3">
    <source>
        <dbReference type="Proteomes" id="UP000053398"/>
    </source>
</evidence>
<dbReference type="Proteomes" id="UP000053398">
    <property type="component" value="Unassembled WGS sequence"/>
</dbReference>
<protein>
    <submittedName>
        <fullName evidence="2">Uncharacterized protein</fullName>
    </submittedName>
</protein>
<feature type="compositionally biased region" description="Low complexity" evidence="1">
    <location>
        <begin position="56"/>
        <end position="78"/>
    </location>
</feature>
<feature type="region of interest" description="Disordered" evidence="1">
    <location>
        <begin position="42"/>
        <end position="78"/>
    </location>
</feature>
<accession>A0A101PWA9</accession>
<reference evidence="2 3" key="1">
    <citation type="submission" date="2015-10" db="EMBL/GenBank/DDBJ databases">
        <title>Draft genome sequence of Streptomyces corchorusii DSM 40340, type strain for the species Streptomyces corchorusii.</title>
        <authorList>
            <person name="Ruckert C."/>
            <person name="Winkler A."/>
            <person name="Kalinowski J."/>
            <person name="Kampfer P."/>
            <person name="Glaeser S."/>
        </authorList>
    </citation>
    <scope>NUCLEOTIDE SEQUENCE [LARGE SCALE GENOMIC DNA]</scope>
    <source>
        <strain evidence="2 3">DSM 40340</strain>
    </source>
</reference>
<sequence length="78" mass="7953">MSAGHSLPLTVTDKPACAVRAYLVHRAPNGRRLTATAPEDFGTVFDTRDSSGPLTRASARRCSADASASSAGSATTGC</sequence>